<comment type="subcellular location">
    <subcellularLocation>
        <location evidence="1">Nucleus</location>
        <location evidence="1">Nucleolus</location>
    </subcellularLocation>
</comment>
<protein>
    <submittedName>
        <fullName evidence="5">Uncharacterized protein</fullName>
    </submittedName>
</protein>
<organism evidence="5 6">
    <name type="scientific">Coemansia spiralis</name>
    <dbReference type="NCBI Taxonomy" id="417178"/>
    <lineage>
        <taxon>Eukaryota</taxon>
        <taxon>Fungi</taxon>
        <taxon>Fungi incertae sedis</taxon>
        <taxon>Zoopagomycota</taxon>
        <taxon>Kickxellomycotina</taxon>
        <taxon>Kickxellomycetes</taxon>
        <taxon>Kickxellales</taxon>
        <taxon>Kickxellaceae</taxon>
        <taxon>Coemansia</taxon>
    </lineage>
</organism>
<dbReference type="OrthoDB" id="416729at2759"/>
<comment type="caution">
    <text evidence="5">The sequence shown here is derived from an EMBL/GenBank/DDBJ whole genome shotgun (WGS) entry which is preliminary data.</text>
</comment>
<dbReference type="AlphaFoldDB" id="A0A9W8L4W8"/>
<feature type="region of interest" description="Disordered" evidence="4">
    <location>
        <begin position="1"/>
        <end position="25"/>
    </location>
</feature>
<keyword evidence="3" id="KW-0539">Nucleus</keyword>
<evidence type="ECO:0000256" key="1">
    <source>
        <dbReference type="ARBA" id="ARBA00004604"/>
    </source>
</evidence>
<dbReference type="Pfam" id="PF12328">
    <property type="entry name" value="Rpp20"/>
    <property type="match status" value="1"/>
</dbReference>
<proteinExistence type="predicted"/>
<dbReference type="GO" id="GO:0003676">
    <property type="term" value="F:nucleic acid binding"/>
    <property type="evidence" value="ECO:0007669"/>
    <property type="project" value="InterPro"/>
</dbReference>
<name>A0A9W8L4W8_9FUNG</name>
<evidence type="ECO:0000256" key="2">
    <source>
        <dbReference type="ARBA" id="ARBA00022694"/>
    </source>
</evidence>
<dbReference type="GO" id="GO:0001682">
    <property type="term" value="P:tRNA 5'-leader removal"/>
    <property type="evidence" value="ECO:0007669"/>
    <property type="project" value="InterPro"/>
</dbReference>
<dbReference type="Proteomes" id="UP001151516">
    <property type="component" value="Unassembled WGS sequence"/>
</dbReference>
<reference evidence="5" key="1">
    <citation type="submission" date="2022-07" db="EMBL/GenBank/DDBJ databases">
        <title>Phylogenomic reconstructions and comparative analyses of Kickxellomycotina fungi.</title>
        <authorList>
            <person name="Reynolds N.K."/>
            <person name="Stajich J.E."/>
            <person name="Barry K."/>
            <person name="Grigoriev I.V."/>
            <person name="Crous P."/>
            <person name="Smith M.E."/>
        </authorList>
    </citation>
    <scope>NUCLEOTIDE SEQUENCE</scope>
    <source>
        <strain evidence="5">CBS 109367</strain>
    </source>
</reference>
<dbReference type="Gene3D" id="3.30.110.20">
    <property type="entry name" value="Alba-like domain"/>
    <property type="match status" value="1"/>
</dbReference>
<dbReference type="PANTHER" id="PTHR15314:SF1">
    <property type="entry name" value="RIBONUCLEASE P PROTEIN SUBUNIT P20"/>
    <property type="match status" value="1"/>
</dbReference>
<dbReference type="SUPFAM" id="SSF82704">
    <property type="entry name" value="AlbA-like"/>
    <property type="match status" value="1"/>
</dbReference>
<gene>
    <name evidence="5" type="ORF">IWW39_002873</name>
</gene>
<evidence type="ECO:0000313" key="5">
    <source>
        <dbReference type="EMBL" id="KAJ2687518.1"/>
    </source>
</evidence>
<sequence>MDSVDAAAETQSRPQEQKRAAVEGFVKKRKPIRPSVSRSDIYVTCEPRKFKAQVNRARKLLLDRSFPSITIHGLGAAIPQAIKIANVVKASLSDQMTMDVTTDTVNVYDDVVPEDPCGDIVTQVRQNSAIHIKMALPDKLKILISTKR</sequence>
<dbReference type="InterPro" id="IPR014612">
    <property type="entry name" value="Pop7/Rpp20"/>
</dbReference>
<keyword evidence="2" id="KW-0819">tRNA processing</keyword>
<dbReference type="InterPro" id="IPR036882">
    <property type="entry name" value="Alba-like_dom_sf"/>
</dbReference>
<evidence type="ECO:0000256" key="4">
    <source>
        <dbReference type="SAM" id="MobiDB-lite"/>
    </source>
</evidence>
<keyword evidence="6" id="KW-1185">Reference proteome</keyword>
<dbReference type="GO" id="GO:0000172">
    <property type="term" value="C:ribonuclease MRP complex"/>
    <property type="evidence" value="ECO:0007669"/>
    <property type="project" value="InterPro"/>
</dbReference>
<evidence type="ECO:0000256" key="3">
    <source>
        <dbReference type="ARBA" id="ARBA00023242"/>
    </source>
</evidence>
<dbReference type="GO" id="GO:0005655">
    <property type="term" value="C:nucleolar ribonuclease P complex"/>
    <property type="evidence" value="ECO:0007669"/>
    <property type="project" value="InterPro"/>
</dbReference>
<evidence type="ECO:0000313" key="6">
    <source>
        <dbReference type="Proteomes" id="UP001151516"/>
    </source>
</evidence>
<dbReference type="PANTHER" id="PTHR15314">
    <property type="entry name" value="RIBONUCLEASE P PROTEIN SUBUNIT P20"/>
    <property type="match status" value="1"/>
</dbReference>
<dbReference type="EMBL" id="JANBTX010000070">
    <property type="protein sequence ID" value="KAJ2687518.1"/>
    <property type="molecule type" value="Genomic_DNA"/>
</dbReference>
<accession>A0A9W8L4W8</accession>